<evidence type="ECO:0000256" key="20">
    <source>
        <dbReference type="PIRSR" id="PIRSR000485-3"/>
    </source>
</evidence>
<feature type="binding site" evidence="20">
    <location>
        <position position="484"/>
    </location>
    <ligand>
        <name>[4Fe-4S] cluster</name>
        <dbReference type="ChEBI" id="CHEBI:49883"/>
    </ligand>
</feature>
<dbReference type="Gene3D" id="3.40.50.2020">
    <property type="match status" value="1"/>
</dbReference>
<evidence type="ECO:0000256" key="14">
    <source>
        <dbReference type="ARBA" id="ARBA00033776"/>
    </source>
</evidence>
<keyword evidence="4" id="KW-0004">4Fe-4S</keyword>
<sequence>MEFEESGIGEECGVFGCVAAGEWPTQLEVAQVLTLGLVALQHRGQESAGIVTSNGAPSPTYTTLKGMGLVSTAFSPEALLKLRYGNLGICHTRYSTTGISELQNCQPFVVDTLHGKIAVAHNGELVNAHALRKKVMRHGVGLSTCSDSELITQLLALNPPMEEQDAPDWVARIKNLMTETPTSYSLLVMFKDVIYAVRDPYGNRPLCIGRLVPISKLHSPGAGEQDTEGWVVSSESCSFQSIGAKYYREVLPGEIVQISKHGIKSLSVVPRPEGDLPAFCIFEYVYFARPDSIFEGQMVYTVRQRCGRQLAIEAPTDADVVSTVPESATPAALGYAHQSGLPYIEVLCKNRYVGRTFIQPKFGALTDNFAGKRVVLIDDSIVRGNTISPIIKLLKEAGALEVHIRVASPPLRFPCYMGINIPTKEELIANKPEFQDIAGYIGADSVQYLTVEGLVSAVQQGIASHQEDKMISPTNKSSKRVGHCTACLTGKYPVELEW</sequence>
<keyword evidence="6 17" id="KW-0808">Transferase</keyword>
<evidence type="ECO:0000256" key="5">
    <source>
        <dbReference type="ARBA" id="ARBA00022676"/>
    </source>
</evidence>
<dbReference type="PIRSF" id="PIRSF000485">
    <property type="entry name" value="Amd_phspho_trans"/>
    <property type="match status" value="1"/>
</dbReference>
<evidence type="ECO:0000256" key="2">
    <source>
        <dbReference type="ARBA" id="ARBA00010138"/>
    </source>
</evidence>
<keyword evidence="9 19" id="KW-0460">Magnesium</keyword>
<feature type="binding site" evidence="20">
    <location>
        <position position="280"/>
    </location>
    <ligand>
        <name>[4Fe-4S] cluster</name>
        <dbReference type="ChEBI" id="CHEBI:49883"/>
    </ligand>
</feature>
<dbReference type="SUPFAM" id="SSF53271">
    <property type="entry name" value="PRTase-like"/>
    <property type="match status" value="1"/>
</dbReference>
<reference evidence="22" key="1">
    <citation type="submission" date="2023-07" db="EMBL/GenBank/DDBJ databases">
        <title>Chromosome-level Genome Assembly of Striped Snakehead (Channa striata).</title>
        <authorList>
            <person name="Liu H."/>
        </authorList>
    </citation>
    <scope>NUCLEOTIDE SEQUENCE</scope>
    <source>
        <strain evidence="22">Gz</strain>
        <tissue evidence="22">Muscle</tissue>
    </source>
</reference>
<evidence type="ECO:0000256" key="16">
    <source>
        <dbReference type="ARBA" id="ARBA00059606"/>
    </source>
</evidence>
<dbReference type="InterPro" id="IPR005854">
    <property type="entry name" value="PurF"/>
</dbReference>
<feature type="binding site" evidence="19">
    <location>
        <position position="327"/>
    </location>
    <ligand>
        <name>Mg(2+)</name>
        <dbReference type="ChEBI" id="CHEBI:18420"/>
    </ligand>
</feature>
<dbReference type="CDD" id="cd06223">
    <property type="entry name" value="PRTases_typeI"/>
    <property type="match status" value="1"/>
</dbReference>
<evidence type="ECO:0000256" key="1">
    <source>
        <dbReference type="ARBA" id="ARBA00005209"/>
    </source>
</evidence>
<dbReference type="GO" id="GO:0009113">
    <property type="term" value="P:purine nucleobase biosynthetic process"/>
    <property type="evidence" value="ECO:0007669"/>
    <property type="project" value="InterPro"/>
</dbReference>
<evidence type="ECO:0000256" key="18">
    <source>
        <dbReference type="PIRSR" id="PIRSR000485-1"/>
    </source>
</evidence>
<keyword evidence="11 20" id="KW-0408">Iron</keyword>
<dbReference type="PANTHER" id="PTHR11907">
    <property type="entry name" value="AMIDOPHOSPHORIBOSYLTRANSFERASE"/>
    <property type="match status" value="1"/>
</dbReference>
<dbReference type="Gene3D" id="3.60.20.10">
    <property type="entry name" value="Glutamine Phosphoribosylpyrophosphate, subunit 1, domain 1"/>
    <property type="match status" value="1"/>
</dbReference>
<organism evidence="22 23">
    <name type="scientific">Channa striata</name>
    <name type="common">Snakehead murrel</name>
    <name type="synonym">Ophicephalus striatus</name>
    <dbReference type="NCBI Taxonomy" id="64152"/>
    <lineage>
        <taxon>Eukaryota</taxon>
        <taxon>Metazoa</taxon>
        <taxon>Chordata</taxon>
        <taxon>Craniata</taxon>
        <taxon>Vertebrata</taxon>
        <taxon>Euteleostomi</taxon>
        <taxon>Actinopterygii</taxon>
        <taxon>Neopterygii</taxon>
        <taxon>Teleostei</taxon>
        <taxon>Neoteleostei</taxon>
        <taxon>Acanthomorphata</taxon>
        <taxon>Anabantaria</taxon>
        <taxon>Anabantiformes</taxon>
        <taxon>Channoidei</taxon>
        <taxon>Channidae</taxon>
        <taxon>Channa</taxon>
    </lineage>
</organism>
<dbReference type="InterPro" id="IPR017932">
    <property type="entry name" value="GATase_2_dom"/>
</dbReference>
<comment type="cofactor">
    <cofactor evidence="20">
        <name>[4Fe-4S] cluster</name>
        <dbReference type="ChEBI" id="CHEBI:49883"/>
    </cofactor>
    <text evidence="20">Binds 1 [4Fe-4S] cluster per subunit.</text>
</comment>
<evidence type="ECO:0000256" key="11">
    <source>
        <dbReference type="ARBA" id="ARBA00023004"/>
    </source>
</evidence>
<evidence type="ECO:0000256" key="10">
    <source>
        <dbReference type="ARBA" id="ARBA00022962"/>
    </source>
</evidence>
<dbReference type="AlphaFoldDB" id="A0AA88LIE7"/>
<accession>A0AA88LIE7</accession>
<comment type="caution">
    <text evidence="22">The sequence shown here is derived from an EMBL/GenBank/DDBJ whole genome shotgun (WGS) entry which is preliminary data.</text>
</comment>
<dbReference type="GO" id="GO:0004044">
    <property type="term" value="F:amidophosphoribosyltransferase activity"/>
    <property type="evidence" value="ECO:0007669"/>
    <property type="project" value="UniProtKB-EC"/>
</dbReference>
<dbReference type="InterPro" id="IPR029055">
    <property type="entry name" value="Ntn_hydrolases_N"/>
</dbReference>
<name>A0AA88LIE7_CHASR</name>
<comment type="catalytic activity">
    <reaction evidence="15">
        <text>5-phospho-beta-D-ribosylamine + L-glutamate + diphosphate = 5-phospho-alpha-D-ribose 1-diphosphate + L-glutamine + H2O</text>
        <dbReference type="Rhea" id="RHEA:14905"/>
        <dbReference type="ChEBI" id="CHEBI:15377"/>
        <dbReference type="ChEBI" id="CHEBI:29985"/>
        <dbReference type="ChEBI" id="CHEBI:33019"/>
        <dbReference type="ChEBI" id="CHEBI:58017"/>
        <dbReference type="ChEBI" id="CHEBI:58359"/>
        <dbReference type="ChEBI" id="CHEBI:58681"/>
        <dbReference type="EC" id="2.4.2.14"/>
    </reaction>
    <physiologicalReaction direction="right-to-left" evidence="15">
        <dbReference type="Rhea" id="RHEA:14907"/>
    </physiologicalReaction>
</comment>
<dbReference type="GO" id="GO:0051539">
    <property type="term" value="F:4 iron, 4 sulfur cluster binding"/>
    <property type="evidence" value="ECO:0007669"/>
    <property type="project" value="UniProtKB-KW"/>
</dbReference>
<dbReference type="HAMAP" id="MF_01931">
    <property type="entry name" value="PurF"/>
    <property type="match status" value="1"/>
</dbReference>
<feature type="binding site" evidence="19">
    <location>
        <position position="378"/>
    </location>
    <ligand>
        <name>Mg(2+)</name>
        <dbReference type="ChEBI" id="CHEBI:18420"/>
    </ligand>
</feature>
<evidence type="ECO:0000256" key="12">
    <source>
        <dbReference type="ARBA" id="ARBA00023014"/>
    </source>
</evidence>
<comment type="function">
    <text evidence="16">Catalyzes the formation of phosphoribosylamine from phosphoribosylpyrophosphate (PRPP) and glutamine.</text>
</comment>
<dbReference type="SUPFAM" id="SSF56235">
    <property type="entry name" value="N-terminal nucleophile aminohydrolases (Ntn hydrolases)"/>
    <property type="match status" value="1"/>
</dbReference>
<dbReference type="GO" id="GO:0046872">
    <property type="term" value="F:metal ion binding"/>
    <property type="evidence" value="ECO:0007669"/>
    <property type="project" value="UniProtKB-KW"/>
</dbReference>
<comment type="similarity">
    <text evidence="2 17">In the C-terminal section; belongs to the purine/pyrimidine phosphoribosyltransferase family.</text>
</comment>
<keyword evidence="5 17" id="KW-0328">Glycosyltransferase</keyword>
<dbReference type="InterPro" id="IPR035584">
    <property type="entry name" value="PurF_N"/>
</dbReference>
<evidence type="ECO:0000313" key="22">
    <source>
        <dbReference type="EMBL" id="KAK2811564.1"/>
    </source>
</evidence>
<evidence type="ECO:0000256" key="6">
    <source>
        <dbReference type="ARBA" id="ARBA00022679"/>
    </source>
</evidence>
<evidence type="ECO:0000256" key="19">
    <source>
        <dbReference type="PIRSR" id="PIRSR000485-2"/>
    </source>
</evidence>
<dbReference type="CDD" id="cd00715">
    <property type="entry name" value="GPATase_N"/>
    <property type="match status" value="1"/>
</dbReference>
<evidence type="ECO:0000256" key="17">
    <source>
        <dbReference type="PIRNR" id="PIRNR000485"/>
    </source>
</evidence>
<keyword evidence="10" id="KW-0315">Glutamine amidotransferase</keyword>
<feature type="binding site" evidence="20">
    <location>
        <position position="415"/>
    </location>
    <ligand>
        <name>[4Fe-4S] cluster</name>
        <dbReference type="ChEBI" id="CHEBI:49883"/>
    </ligand>
</feature>
<dbReference type="Proteomes" id="UP001187415">
    <property type="component" value="Unassembled WGS sequence"/>
</dbReference>
<dbReference type="FunFam" id="3.60.20.10:FF:000047">
    <property type="entry name" value="Amidophosphoribosyltransferase"/>
    <property type="match status" value="1"/>
</dbReference>
<feature type="active site" description="Nucleophile" evidence="18">
    <location>
        <position position="12"/>
    </location>
</feature>
<dbReference type="EC" id="2.4.2.14" evidence="3 17"/>
<dbReference type="NCBIfam" id="TIGR01134">
    <property type="entry name" value="purF"/>
    <property type="match status" value="1"/>
</dbReference>
<comment type="cofactor">
    <cofactor evidence="19">
        <name>Mg(2+)</name>
        <dbReference type="ChEBI" id="CHEBI:18420"/>
    </cofactor>
    <text evidence="19">Binds 1 Mg(2+) ion per subunit.</text>
</comment>
<dbReference type="InterPro" id="IPR029057">
    <property type="entry name" value="PRTase-like"/>
</dbReference>
<dbReference type="EMBL" id="JAUPFM010000173">
    <property type="protein sequence ID" value="KAK2811564.1"/>
    <property type="molecule type" value="Genomic_DNA"/>
</dbReference>
<evidence type="ECO:0000256" key="9">
    <source>
        <dbReference type="ARBA" id="ARBA00022842"/>
    </source>
</evidence>
<keyword evidence="23" id="KW-1185">Reference proteome</keyword>
<dbReference type="PROSITE" id="PS51278">
    <property type="entry name" value="GATASE_TYPE_2"/>
    <property type="match status" value="1"/>
</dbReference>
<gene>
    <name evidence="22" type="ORF">Q5P01_000195</name>
</gene>
<dbReference type="GO" id="GO:0006164">
    <property type="term" value="P:purine nucleotide biosynthetic process"/>
    <property type="evidence" value="ECO:0007669"/>
    <property type="project" value="UniProtKB-KW"/>
</dbReference>
<feature type="domain" description="Glutamine amidotransferase type-2" evidence="21">
    <location>
        <begin position="12"/>
        <end position="261"/>
    </location>
</feature>
<evidence type="ECO:0000256" key="15">
    <source>
        <dbReference type="ARBA" id="ARBA00048545"/>
    </source>
</evidence>
<protein>
    <recommendedName>
        <fullName evidence="13 17">Amidophosphoribosyltransferase</fullName>
        <shortName evidence="17">ATase</shortName>
        <ecNumber evidence="3 17">2.4.2.14</ecNumber>
    </recommendedName>
    <alternativeName>
        <fullName evidence="14 17">Glutamine phosphoribosylpyrophosphate amidotransferase</fullName>
    </alternativeName>
</protein>
<evidence type="ECO:0000259" key="21">
    <source>
        <dbReference type="PROSITE" id="PS51278"/>
    </source>
</evidence>
<dbReference type="Pfam" id="PF13522">
    <property type="entry name" value="GATase_6"/>
    <property type="match status" value="1"/>
</dbReference>
<evidence type="ECO:0000256" key="7">
    <source>
        <dbReference type="ARBA" id="ARBA00022723"/>
    </source>
</evidence>
<evidence type="ECO:0000256" key="4">
    <source>
        <dbReference type="ARBA" id="ARBA00022485"/>
    </source>
</evidence>
<evidence type="ECO:0000256" key="13">
    <source>
        <dbReference type="ARBA" id="ARBA00033770"/>
    </source>
</evidence>
<keyword evidence="7 19" id="KW-0479">Metal-binding</keyword>
<proteinExistence type="inferred from homology"/>
<keyword evidence="8 17" id="KW-0658">Purine biosynthesis</keyword>
<evidence type="ECO:0000256" key="3">
    <source>
        <dbReference type="ARBA" id="ARBA00011941"/>
    </source>
</evidence>
<feature type="binding site" evidence="20">
    <location>
        <position position="487"/>
    </location>
    <ligand>
        <name>[4Fe-4S] cluster</name>
        <dbReference type="ChEBI" id="CHEBI:49883"/>
    </ligand>
</feature>
<dbReference type="InterPro" id="IPR000836">
    <property type="entry name" value="PRTase_dom"/>
</dbReference>
<evidence type="ECO:0000313" key="23">
    <source>
        <dbReference type="Proteomes" id="UP001187415"/>
    </source>
</evidence>
<feature type="binding site" evidence="19">
    <location>
        <position position="379"/>
    </location>
    <ligand>
        <name>Mg(2+)</name>
        <dbReference type="ChEBI" id="CHEBI:18420"/>
    </ligand>
</feature>
<comment type="pathway">
    <text evidence="1 17">Purine metabolism; IMP biosynthesis via de novo pathway; N(1)-(5-phospho-D-ribosyl)glycinamide from 5-phospho-alpha-D-ribose 1-diphosphate: step 1/2.</text>
</comment>
<evidence type="ECO:0000256" key="8">
    <source>
        <dbReference type="ARBA" id="ARBA00022755"/>
    </source>
</evidence>
<keyword evidence="12 20" id="KW-0411">Iron-sulfur</keyword>